<evidence type="ECO:0000259" key="7">
    <source>
        <dbReference type="Pfam" id="PF04542"/>
    </source>
</evidence>
<dbReference type="InterPro" id="IPR013324">
    <property type="entry name" value="RNA_pol_sigma_r3/r4-like"/>
</dbReference>
<evidence type="ECO:0000256" key="4">
    <source>
        <dbReference type="ARBA" id="ARBA00023082"/>
    </source>
</evidence>
<feature type="region of interest" description="Disordered" evidence="6">
    <location>
        <begin position="174"/>
        <end position="193"/>
    </location>
</feature>
<dbReference type="NCBIfam" id="TIGR02937">
    <property type="entry name" value="sigma70-ECF"/>
    <property type="match status" value="1"/>
</dbReference>
<evidence type="ECO:0000256" key="6">
    <source>
        <dbReference type="SAM" id="MobiDB-lite"/>
    </source>
</evidence>
<dbReference type="RefSeq" id="WP_381210698.1">
    <property type="nucleotide sequence ID" value="NZ_JBHSPC010000036.1"/>
</dbReference>
<comment type="subunit">
    <text evidence="2">Interacts transiently with the RNA polymerase catalytic core formed by RpoA, RpoB, RpoC and RpoZ (2 alpha, 1 beta, 1 beta' and 1 omega subunit) to form the RNA polymerase holoenzyme that can initiate transcription.</text>
</comment>
<dbReference type="InterPro" id="IPR036388">
    <property type="entry name" value="WH-like_DNA-bd_sf"/>
</dbReference>
<dbReference type="PANTHER" id="PTHR30173:SF43">
    <property type="entry name" value="ECF RNA POLYMERASE SIGMA FACTOR SIGI-RELATED"/>
    <property type="match status" value="1"/>
</dbReference>
<dbReference type="SUPFAM" id="SSF54427">
    <property type="entry name" value="NTF2-like"/>
    <property type="match status" value="1"/>
</dbReference>
<gene>
    <name evidence="9" type="ORF">ACFP2V_13765</name>
</gene>
<keyword evidence="3" id="KW-0805">Transcription regulation</keyword>
<feature type="domain" description="RNA polymerase sigma factor 70 region 4 type 2" evidence="8">
    <location>
        <begin position="130"/>
        <end position="180"/>
    </location>
</feature>
<dbReference type="InterPro" id="IPR014284">
    <property type="entry name" value="RNA_pol_sigma-70_dom"/>
</dbReference>
<dbReference type="InterPro" id="IPR032710">
    <property type="entry name" value="NTF2-like_dom_sf"/>
</dbReference>
<feature type="domain" description="RNA polymerase sigma-70 region 2" evidence="7">
    <location>
        <begin position="29"/>
        <end position="92"/>
    </location>
</feature>
<dbReference type="Pfam" id="PF04542">
    <property type="entry name" value="Sigma70_r2"/>
    <property type="match status" value="1"/>
</dbReference>
<evidence type="ECO:0000313" key="9">
    <source>
        <dbReference type="EMBL" id="MFC5671145.1"/>
    </source>
</evidence>
<dbReference type="PANTHER" id="PTHR30173">
    <property type="entry name" value="SIGMA 19 FACTOR"/>
    <property type="match status" value="1"/>
</dbReference>
<comment type="similarity">
    <text evidence="1">Belongs to the sigma-70 factor family. ECF subfamily.</text>
</comment>
<accession>A0ABW0XKL1</accession>
<organism evidence="9 10">
    <name type="scientific">Streptomyces incanus</name>
    <dbReference type="NCBI Taxonomy" id="887453"/>
    <lineage>
        <taxon>Bacteria</taxon>
        <taxon>Bacillati</taxon>
        <taxon>Actinomycetota</taxon>
        <taxon>Actinomycetes</taxon>
        <taxon>Kitasatosporales</taxon>
        <taxon>Streptomycetaceae</taxon>
        <taxon>Streptomyces</taxon>
    </lineage>
</organism>
<evidence type="ECO:0000259" key="8">
    <source>
        <dbReference type="Pfam" id="PF08281"/>
    </source>
</evidence>
<name>A0ABW0XKL1_9ACTN</name>
<evidence type="ECO:0000256" key="3">
    <source>
        <dbReference type="ARBA" id="ARBA00023015"/>
    </source>
</evidence>
<protein>
    <submittedName>
        <fullName evidence="9">Sigma-70 family RNA polymerase sigma factor</fullName>
    </submittedName>
</protein>
<dbReference type="Proteomes" id="UP001596183">
    <property type="component" value="Unassembled WGS sequence"/>
</dbReference>
<dbReference type="SUPFAM" id="SSF88946">
    <property type="entry name" value="Sigma2 domain of RNA polymerase sigma factors"/>
    <property type="match status" value="1"/>
</dbReference>
<dbReference type="Gene3D" id="3.10.450.50">
    <property type="match status" value="1"/>
</dbReference>
<comment type="caution">
    <text evidence="9">The sequence shown here is derived from an EMBL/GenBank/DDBJ whole genome shotgun (WGS) entry which is preliminary data.</text>
</comment>
<dbReference type="InterPro" id="IPR013249">
    <property type="entry name" value="RNA_pol_sigma70_r4_t2"/>
</dbReference>
<evidence type="ECO:0000256" key="5">
    <source>
        <dbReference type="ARBA" id="ARBA00023163"/>
    </source>
</evidence>
<evidence type="ECO:0000256" key="2">
    <source>
        <dbReference type="ARBA" id="ARBA00011344"/>
    </source>
</evidence>
<dbReference type="Gene3D" id="1.10.10.10">
    <property type="entry name" value="Winged helix-like DNA-binding domain superfamily/Winged helix DNA-binding domain"/>
    <property type="match status" value="1"/>
</dbReference>
<reference evidence="10" key="1">
    <citation type="journal article" date="2019" name="Int. J. Syst. Evol. Microbiol.">
        <title>The Global Catalogue of Microorganisms (GCM) 10K type strain sequencing project: providing services to taxonomists for standard genome sequencing and annotation.</title>
        <authorList>
            <consortium name="The Broad Institute Genomics Platform"/>
            <consortium name="The Broad Institute Genome Sequencing Center for Infectious Disease"/>
            <person name="Wu L."/>
            <person name="Ma J."/>
        </authorList>
    </citation>
    <scope>NUCLEOTIDE SEQUENCE [LARGE SCALE GENOMIC DNA]</scope>
    <source>
        <strain evidence="10">JCM 13852</strain>
    </source>
</reference>
<evidence type="ECO:0000313" key="10">
    <source>
        <dbReference type="Proteomes" id="UP001596183"/>
    </source>
</evidence>
<dbReference type="Gene3D" id="1.10.1740.10">
    <property type="match status" value="1"/>
</dbReference>
<proteinExistence type="inferred from homology"/>
<dbReference type="InterPro" id="IPR013325">
    <property type="entry name" value="RNA_pol_sigma_r2"/>
</dbReference>
<keyword evidence="4" id="KW-0731">Sigma factor</keyword>
<dbReference type="Pfam" id="PF08281">
    <property type="entry name" value="Sigma70_r4_2"/>
    <property type="match status" value="1"/>
</dbReference>
<dbReference type="InterPro" id="IPR007627">
    <property type="entry name" value="RNA_pol_sigma70_r2"/>
</dbReference>
<keyword evidence="10" id="KW-1185">Reference proteome</keyword>
<dbReference type="InterPro" id="IPR052704">
    <property type="entry name" value="ECF_Sigma-70_Domain"/>
</dbReference>
<keyword evidence="5" id="KW-0804">Transcription</keyword>
<dbReference type="EMBL" id="JBHSPC010000036">
    <property type="protein sequence ID" value="MFC5671145.1"/>
    <property type="molecule type" value="Genomic_DNA"/>
</dbReference>
<sequence>MDATGGNGGVGVEYAGADTGGRDALAQRFEAHRGHLTAVAYRMLGSQAEADDAVQEAWLKLGRTDPGAIANLGGWLTTVTGRICLDLLRSRTARREQPIDETFVLDPVIGSLAPADPEQEALRTDSVGVALLVVLENLEPDERLTFVLHDMFAVPFDDIAPVVERSPAATRQLASRARRRVRDATPSSDPDLGRQKQALDAFMAAAHGGDFDALVAVLHPDVTLRADAGTLVRGAAVSKALQGARAVAESALMFARYTAAAQQVMVNDSMGLISVVEGRLNSVMAVTVTDGRITGMYILADPERLDRLEVPGLTG</sequence>
<evidence type="ECO:0000256" key="1">
    <source>
        <dbReference type="ARBA" id="ARBA00010641"/>
    </source>
</evidence>
<dbReference type="SUPFAM" id="SSF88659">
    <property type="entry name" value="Sigma3 and sigma4 domains of RNA polymerase sigma factors"/>
    <property type="match status" value="1"/>
</dbReference>